<gene>
    <name evidence="1" type="ordered locus">TK0383</name>
    <name evidence="2" type="ordered locus">TK0612</name>
</gene>
<dbReference type="EnsemblBacteria" id="BAD84572">
    <property type="protein sequence ID" value="BAD84572"/>
    <property type="gene ID" value="TK0383"/>
</dbReference>
<dbReference type="HOGENOM" id="CLU_2949492_0_0_2"/>
<accession>Q5JCZ8</accession>
<dbReference type="PATRIC" id="fig|69014.16.peg.380"/>
<dbReference type="Proteomes" id="UP000000536">
    <property type="component" value="Chromosome"/>
</dbReference>
<dbReference type="eggNOG" id="arCOG14628">
    <property type="taxonomic scope" value="Archaea"/>
</dbReference>
<dbReference type="EMBL" id="AP006878">
    <property type="protein sequence ID" value="BAD84801.1"/>
    <property type="molecule type" value="Genomic_DNA"/>
</dbReference>
<dbReference type="EMBL" id="AP006878">
    <property type="protein sequence ID" value="BAD84572.1"/>
    <property type="molecule type" value="Genomic_DNA"/>
</dbReference>
<dbReference type="KEGG" id="tko:TK0383"/>
<dbReference type="KEGG" id="tko:TK0612"/>
<dbReference type="STRING" id="69014.TK0383"/>
<name>Q5JCZ8_THEKO</name>
<evidence type="ECO:0000313" key="3">
    <source>
        <dbReference type="Proteomes" id="UP000000536"/>
    </source>
</evidence>
<sequence>MSGGMAQSKFVRGIYIDSEVEKRAKALAKAKGTSINQVFREAVLKLYRLELGNTRPEEILEG</sequence>
<dbReference type="EnsemblBacteria" id="BAD84801">
    <property type="protein sequence ID" value="BAD84801"/>
    <property type="gene ID" value="TK0612"/>
</dbReference>
<evidence type="ECO:0000313" key="2">
    <source>
        <dbReference type="EMBL" id="BAD84801.1"/>
    </source>
</evidence>
<reference evidence="1 3" key="1">
    <citation type="journal article" date="2005" name="Genome Res.">
        <title>Complete genome sequence of the hyperthermophilic archaeon Thermococcus kodakaraensis KOD1 and comparison with Pyrococcus genomes.</title>
        <authorList>
            <person name="Fukui T."/>
            <person name="Atomi H."/>
            <person name="Kanai T."/>
            <person name="Matsumi R."/>
            <person name="Fujiwara S."/>
            <person name="Imanaka T."/>
        </authorList>
    </citation>
    <scope>NUCLEOTIDE SEQUENCE [LARGE SCALE GENOMIC DNA]</scope>
    <source>
        <strain evidence="3">ATCC BAA-918 / JCM 12380 / KOD1</strain>
        <strain evidence="1">KOD1</strain>
    </source>
</reference>
<dbReference type="AlphaFoldDB" id="Q5JCZ8"/>
<keyword evidence="3" id="KW-1185">Reference proteome</keyword>
<organism evidence="1 3">
    <name type="scientific">Thermococcus kodakarensis (strain ATCC BAA-918 / JCM 12380 / KOD1)</name>
    <name type="common">Pyrococcus kodakaraensis (strain KOD1)</name>
    <dbReference type="NCBI Taxonomy" id="69014"/>
    <lineage>
        <taxon>Archaea</taxon>
        <taxon>Methanobacteriati</taxon>
        <taxon>Methanobacteriota</taxon>
        <taxon>Thermococci</taxon>
        <taxon>Thermococcales</taxon>
        <taxon>Thermococcaceae</taxon>
        <taxon>Thermococcus</taxon>
    </lineage>
</organism>
<evidence type="ECO:0000313" key="1">
    <source>
        <dbReference type="EMBL" id="BAD84572.1"/>
    </source>
</evidence>
<proteinExistence type="predicted"/>
<protein>
    <submittedName>
        <fullName evidence="1">Uncharacterized protein</fullName>
    </submittedName>
</protein>